<protein>
    <submittedName>
        <fullName evidence="1">Uncharacterized protein</fullName>
    </submittedName>
</protein>
<evidence type="ECO:0000313" key="1">
    <source>
        <dbReference type="EMBL" id="KAJ8340790.1"/>
    </source>
</evidence>
<gene>
    <name evidence="1" type="ORF">SKAU_G00330810</name>
</gene>
<sequence>MASIIRTFRNENRIDVRLNKIQRHIIDNDDMFNKRVMELDAAENHHKFLFVDEAGFNLARGHCVFHNFFTSSTIIYKNSSYAIAVKHTKQTTPTDEMAPPALAM</sequence>
<evidence type="ECO:0000313" key="2">
    <source>
        <dbReference type="Proteomes" id="UP001152622"/>
    </source>
</evidence>
<dbReference type="Proteomes" id="UP001152622">
    <property type="component" value="Chromosome 15"/>
</dbReference>
<keyword evidence="2" id="KW-1185">Reference proteome</keyword>
<dbReference type="EMBL" id="JAINUF010000015">
    <property type="protein sequence ID" value="KAJ8340790.1"/>
    <property type="molecule type" value="Genomic_DNA"/>
</dbReference>
<name>A0A9Q1EL36_SYNKA</name>
<dbReference type="AlphaFoldDB" id="A0A9Q1EL36"/>
<reference evidence="1" key="1">
    <citation type="journal article" date="2023" name="Science">
        <title>Genome structures resolve the early diversification of teleost fishes.</title>
        <authorList>
            <person name="Parey E."/>
            <person name="Louis A."/>
            <person name="Montfort J."/>
            <person name="Bouchez O."/>
            <person name="Roques C."/>
            <person name="Iampietro C."/>
            <person name="Lluch J."/>
            <person name="Castinel A."/>
            <person name="Donnadieu C."/>
            <person name="Desvignes T."/>
            <person name="Floi Bucao C."/>
            <person name="Jouanno E."/>
            <person name="Wen M."/>
            <person name="Mejri S."/>
            <person name="Dirks R."/>
            <person name="Jansen H."/>
            <person name="Henkel C."/>
            <person name="Chen W.J."/>
            <person name="Zahm M."/>
            <person name="Cabau C."/>
            <person name="Klopp C."/>
            <person name="Thompson A.W."/>
            <person name="Robinson-Rechavi M."/>
            <person name="Braasch I."/>
            <person name="Lecointre G."/>
            <person name="Bobe J."/>
            <person name="Postlethwait J.H."/>
            <person name="Berthelot C."/>
            <person name="Roest Crollius H."/>
            <person name="Guiguen Y."/>
        </authorList>
    </citation>
    <scope>NUCLEOTIDE SEQUENCE</scope>
    <source>
        <strain evidence="1">WJC10195</strain>
    </source>
</reference>
<organism evidence="1 2">
    <name type="scientific">Synaphobranchus kaupii</name>
    <name type="common">Kaup's arrowtooth eel</name>
    <dbReference type="NCBI Taxonomy" id="118154"/>
    <lineage>
        <taxon>Eukaryota</taxon>
        <taxon>Metazoa</taxon>
        <taxon>Chordata</taxon>
        <taxon>Craniata</taxon>
        <taxon>Vertebrata</taxon>
        <taxon>Euteleostomi</taxon>
        <taxon>Actinopterygii</taxon>
        <taxon>Neopterygii</taxon>
        <taxon>Teleostei</taxon>
        <taxon>Anguilliformes</taxon>
        <taxon>Synaphobranchidae</taxon>
        <taxon>Synaphobranchus</taxon>
    </lineage>
</organism>
<accession>A0A9Q1EL36</accession>
<proteinExistence type="predicted"/>
<comment type="caution">
    <text evidence="1">The sequence shown here is derived from an EMBL/GenBank/DDBJ whole genome shotgun (WGS) entry which is preliminary data.</text>
</comment>